<organism evidence="6 7">
    <name type="scientific">Thioclava dalianensis</name>
    <dbReference type="NCBI Taxonomy" id="1185766"/>
    <lineage>
        <taxon>Bacteria</taxon>
        <taxon>Pseudomonadati</taxon>
        <taxon>Pseudomonadota</taxon>
        <taxon>Alphaproteobacteria</taxon>
        <taxon>Rhodobacterales</taxon>
        <taxon>Paracoccaceae</taxon>
        <taxon>Thioclava</taxon>
    </lineage>
</organism>
<dbReference type="AlphaFoldDB" id="A0A074TIM3"/>
<dbReference type="PANTHER" id="PTHR37955:SF1">
    <property type="entry name" value="DEP DOMAIN-CONTAINING PROTEIN"/>
    <property type="match status" value="1"/>
</dbReference>
<dbReference type="eggNOG" id="COG1275">
    <property type="taxonomic scope" value="Bacteria"/>
</dbReference>
<gene>
    <name evidence="6" type="ORF">DL1_19715</name>
</gene>
<feature type="transmembrane region" description="Helical" evidence="5">
    <location>
        <begin position="147"/>
        <end position="167"/>
    </location>
</feature>
<feature type="transmembrane region" description="Helical" evidence="5">
    <location>
        <begin position="227"/>
        <end position="245"/>
    </location>
</feature>
<dbReference type="GO" id="GO:0046583">
    <property type="term" value="F:monoatomic cation efflux transmembrane transporter activity"/>
    <property type="evidence" value="ECO:0007669"/>
    <property type="project" value="TreeGrafter"/>
</dbReference>
<sequence length="320" mass="33649">MTLAPRQPTPQGLFRRTPPAAFLPVLGLIGLVLVWRRGIVQFALPQALAEIAVGAVSLLVVFCLIAYGVKLLRRPRAIFEDLRVLPGRAGIAALVLASYLLAAALAPYGMGAQALFWAALIAHLGLIALIIWAFFTGPTEQRRVTPVSQLSFAGFGVAALVAQALGLGMLGVALFWIALLVAVPIWVLSMQKFSRETVPAPLRPLLACHLVPAAILGMVAAGFHAAAIAQVMALISGGFLVLLVVRLRWLLAAGESPLWGALCFPLAATAGCWLAVGGYWARPGAVLLIVATLVIVPLSARLMKGWSKGDLALKTNAAIA</sequence>
<feature type="transmembrane region" description="Helical" evidence="5">
    <location>
        <begin position="202"/>
        <end position="221"/>
    </location>
</feature>
<protein>
    <submittedName>
        <fullName evidence="6">Tellurium resistance protein</fullName>
    </submittedName>
</protein>
<dbReference type="CDD" id="cd09322">
    <property type="entry name" value="TDT_TehA_like"/>
    <property type="match status" value="1"/>
</dbReference>
<evidence type="ECO:0000256" key="4">
    <source>
        <dbReference type="ARBA" id="ARBA00023136"/>
    </source>
</evidence>
<feature type="transmembrane region" description="Helical" evidence="5">
    <location>
        <begin position="89"/>
        <end position="108"/>
    </location>
</feature>
<evidence type="ECO:0000313" key="6">
    <source>
        <dbReference type="EMBL" id="KEP70015.1"/>
    </source>
</evidence>
<dbReference type="InterPro" id="IPR004695">
    <property type="entry name" value="SLAC1/Mae1/Ssu1/TehA"/>
</dbReference>
<feature type="transmembrane region" description="Helical" evidence="5">
    <location>
        <begin position="257"/>
        <end position="279"/>
    </location>
</feature>
<dbReference type="Pfam" id="PF03595">
    <property type="entry name" value="SLAC1"/>
    <property type="match status" value="1"/>
</dbReference>
<dbReference type="InterPro" id="IPR052951">
    <property type="entry name" value="Tellurite_res_ion_channel"/>
</dbReference>
<feature type="transmembrane region" description="Helical" evidence="5">
    <location>
        <begin position="173"/>
        <end position="190"/>
    </location>
</feature>
<evidence type="ECO:0000256" key="2">
    <source>
        <dbReference type="ARBA" id="ARBA00022692"/>
    </source>
</evidence>
<feature type="transmembrane region" description="Helical" evidence="5">
    <location>
        <begin position="51"/>
        <end position="69"/>
    </location>
</feature>
<keyword evidence="2 5" id="KW-0812">Transmembrane</keyword>
<comment type="subcellular location">
    <subcellularLocation>
        <location evidence="1">Membrane</location>
        <topology evidence="1">Multi-pass membrane protein</topology>
    </subcellularLocation>
</comment>
<feature type="transmembrane region" description="Helical" evidence="5">
    <location>
        <begin position="21"/>
        <end position="39"/>
    </location>
</feature>
<dbReference type="GO" id="GO:0005886">
    <property type="term" value="C:plasma membrane"/>
    <property type="evidence" value="ECO:0007669"/>
    <property type="project" value="TreeGrafter"/>
</dbReference>
<comment type="caution">
    <text evidence="6">The sequence shown here is derived from an EMBL/GenBank/DDBJ whole genome shotgun (WGS) entry which is preliminary data.</text>
</comment>
<keyword evidence="7" id="KW-1185">Reference proteome</keyword>
<evidence type="ECO:0000256" key="1">
    <source>
        <dbReference type="ARBA" id="ARBA00004141"/>
    </source>
</evidence>
<dbReference type="RefSeq" id="WP_038064925.1">
    <property type="nucleotide sequence ID" value="NZ_FOVB01000006.1"/>
</dbReference>
<evidence type="ECO:0000256" key="3">
    <source>
        <dbReference type="ARBA" id="ARBA00022989"/>
    </source>
</evidence>
<feature type="transmembrane region" description="Helical" evidence="5">
    <location>
        <begin position="114"/>
        <end position="135"/>
    </location>
</feature>
<dbReference type="Gene3D" id="1.50.10.150">
    <property type="entry name" value="Voltage-dependent anion channel"/>
    <property type="match status" value="1"/>
</dbReference>
<keyword evidence="4 5" id="KW-0472">Membrane</keyword>
<keyword evidence="3 5" id="KW-1133">Transmembrane helix</keyword>
<accession>A0A074TIM3</accession>
<evidence type="ECO:0000313" key="7">
    <source>
        <dbReference type="Proteomes" id="UP000027725"/>
    </source>
</evidence>
<dbReference type="EMBL" id="JHEH01000008">
    <property type="protein sequence ID" value="KEP70015.1"/>
    <property type="molecule type" value="Genomic_DNA"/>
</dbReference>
<dbReference type="InterPro" id="IPR038665">
    <property type="entry name" value="Voltage-dep_anion_channel_sf"/>
</dbReference>
<reference evidence="6 7" key="1">
    <citation type="submission" date="2014-03" db="EMBL/GenBank/DDBJ databases">
        <title>The draft genome sequence of Thioclava dalianensis DLFJ1-1.</title>
        <authorList>
            <person name="Lai Q."/>
            <person name="Shao Z."/>
        </authorList>
    </citation>
    <scope>NUCLEOTIDE SEQUENCE [LARGE SCALE GENOMIC DNA]</scope>
    <source>
        <strain evidence="6 7">DLFJ1-1</strain>
    </source>
</reference>
<proteinExistence type="predicted"/>
<name>A0A074TIM3_9RHOB</name>
<feature type="transmembrane region" description="Helical" evidence="5">
    <location>
        <begin position="285"/>
        <end position="303"/>
    </location>
</feature>
<dbReference type="Proteomes" id="UP000027725">
    <property type="component" value="Unassembled WGS sequence"/>
</dbReference>
<dbReference type="STRING" id="1185766.SAMN05216224_106228"/>
<evidence type="ECO:0000256" key="5">
    <source>
        <dbReference type="SAM" id="Phobius"/>
    </source>
</evidence>
<dbReference type="PANTHER" id="PTHR37955">
    <property type="entry name" value="TELLURITE RESISTANCE PROTEIN TEHA"/>
    <property type="match status" value="1"/>
</dbReference>